<evidence type="ECO:0000256" key="4">
    <source>
        <dbReference type="ARBA" id="ARBA00022679"/>
    </source>
</evidence>
<feature type="modified residue" description="Phosphocysteine; by EIIA" evidence="7">
    <location>
        <position position="16"/>
    </location>
</feature>
<dbReference type="SUPFAM" id="SSF52794">
    <property type="entry name" value="PTS system IIB component-like"/>
    <property type="match status" value="1"/>
</dbReference>
<evidence type="ECO:0000256" key="7">
    <source>
        <dbReference type="PROSITE-ProRule" id="PRU00423"/>
    </source>
</evidence>
<keyword evidence="3" id="KW-0762">Sugar transport</keyword>
<evidence type="ECO:0000256" key="3">
    <source>
        <dbReference type="ARBA" id="ARBA00022597"/>
    </source>
</evidence>
<dbReference type="AlphaFoldDB" id="A0A4Q7TQS5"/>
<dbReference type="Gene3D" id="3.40.50.2300">
    <property type="match status" value="1"/>
</dbReference>
<organism evidence="9 10">
    <name type="scientific">Microcella alkaliphila</name>
    <dbReference type="NCBI Taxonomy" id="279828"/>
    <lineage>
        <taxon>Bacteria</taxon>
        <taxon>Bacillati</taxon>
        <taxon>Actinomycetota</taxon>
        <taxon>Actinomycetes</taxon>
        <taxon>Micrococcales</taxon>
        <taxon>Microbacteriaceae</taxon>
        <taxon>Microcella</taxon>
    </lineage>
</organism>
<protein>
    <submittedName>
        <fullName evidence="9">PTS system lactose/cellobiose specific IIB component</fullName>
    </submittedName>
</protein>
<accession>A0A4Q7TQS5</accession>
<dbReference type="PROSITE" id="PS51100">
    <property type="entry name" value="PTS_EIIB_TYPE_3"/>
    <property type="match status" value="1"/>
</dbReference>
<dbReference type="Proteomes" id="UP000292408">
    <property type="component" value="Unassembled WGS sequence"/>
</dbReference>
<dbReference type="EMBL" id="SGXT01000013">
    <property type="protein sequence ID" value="RZT62218.1"/>
    <property type="molecule type" value="Genomic_DNA"/>
</dbReference>
<keyword evidence="4" id="KW-0808">Transferase</keyword>
<keyword evidence="2" id="KW-0597">Phosphoprotein</keyword>
<evidence type="ECO:0000313" key="9">
    <source>
        <dbReference type="EMBL" id="RZT62218.1"/>
    </source>
</evidence>
<dbReference type="InterPro" id="IPR013012">
    <property type="entry name" value="PTS_EIIB_3"/>
</dbReference>
<reference evidence="9 10" key="1">
    <citation type="journal article" date="2015" name="Stand. Genomic Sci.">
        <title>Genomic Encyclopedia of Bacterial and Archaeal Type Strains, Phase III: the genomes of soil and plant-associated and newly described type strains.</title>
        <authorList>
            <person name="Whitman W.B."/>
            <person name="Woyke T."/>
            <person name="Klenk H.P."/>
            <person name="Zhou Y."/>
            <person name="Lilburn T.G."/>
            <person name="Beck B.J."/>
            <person name="De Vos P."/>
            <person name="Vandamme P."/>
            <person name="Eisen J.A."/>
            <person name="Garrity G."/>
            <person name="Hugenholtz P."/>
            <person name="Kyrpides N.C."/>
        </authorList>
    </citation>
    <scope>NUCLEOTIDE SEQUENCE [LARGE SCALE GENOMIC DNA]</scope>
    <source>
        <strain evidence="9 10">AC4r</strain>
    </source>
</reference>
<dbReference type="GO" id="GO:0008982">
    <property type="term" value="F:protein-N(PI)-phosphohistidine-sugar phosphotransferase activity"/>
    <property type="evidence" value="ECO:0007669"/>
    <property type="project" value="InterPro"/>
</dbReference>
<dbReference type="GO" id="GO:0009401">
    <property type="term" value="P:phosphoenolpyruvate-dependent sugar phosphotransferase system"/>
    <property type="evidence" value="ECO:0007669"/>
    <property type="project" value="UniProtKB-KW"/>
</dbReference>
<dbReference type="GO" id="GO:0016301">
    <property type="term" value="F:kinase activity"/>
    <property type="evidence" value="ECO:0007669"/>
    <property type="project" value="UniProtKB-KW"/>
</dbReference>
<evidence type="ECO:0000259" key="8">
    <source>
        <dbReference type="PROSITE" id="PS51100"/>
    </source>
</evidence>
<feature type="domain" description="PTS EIIB type-3" evidence="8">
    <location>
        <begin position="9"/>
        <end position="110"/>
    </location>
</feature>
<evidence type="ECO:0000256" key="1">
    <source>
        <dbReference type="ARBA" id="ARBA00022448"/>
    </source>
</evidence>
<keyword evidence="1" id="KW-0813">Transport</keyword>
<comment type="caution">
    <text evidence="9">The sequence shown here is derived from an EMBL/GenBank/DDBJ whole genome shotgun (WGS) entry which is preliminary data.</text>
</comment>
<evidence type="ECO:0000256" key="6">
    <source>
        <dbReference type="ARBA" id="ARBA00022777"/>
    </source>
</evidence>
<dbReference type="InterPro" id="IPR003501">
    <property type="entry name" value="PTS_EIIB_2/3"/>
</dbReference>
<evidence type="ECO:0000256" key="5">
    <source>
        <dbReference type="ARBA" id="ARBA00022683"/>
    </source>
</evidence>
<name>A0A4Q7TQS5_9MICO</name>
<gene>
    <name evidence="9" type="ORF">EV140_0737</name>
</gene>
<sequence>MIRKEATVTHRVGLVCAAGVSSTFLAHGLRVAIADAGLDAVKLEPLSADRAVTAEVDLLLLAHHLRGAADELRTAAAAPIVLLTTDDRAAVIDEAIGEIARRVADTASMEGH</sequence>
<keyword evidence="5" id="KW-0598">Phosphotransferase system</keyword>
<keyword evidence="6" id="KW-0418">Kinase</keyword>
<dbReference type="Pfam" id="PF02302">
    <property type="entry name" value="PTS_IIB"/>
    <property type="match status" value="1"/>
</dbReference>
<evidence type="ECO:0000313" key="10">
    <source>
        <dbReference type="Proteomes" id="UP000292408"/>
    </source>
</evidence>
<dbReference type="InterPro" id="IPR036095">
    <property type="entry name" value="PTS_EIIB-like_sf"/>
</dbReference>
<proteinExistence type="predicted"/>
<keyword evidence="10" id="KW-1185">Reference proteome</keyword>
<evidence type="ECO:0000256" key="2">
    <source>
        <dbReference type="ARBA" id="ARBA00022553"/>
    </source>
</evidence>